<feature type="compositionally biased region" description="Acidic residues" evidence="4">
    <location>
        <begin position="269"/>
        <end position="278"/>
    </location>
</feature>
<keyword evidence="6" id="KW-1185">Reference proteome</keyword>
<dbReference type="GO" id="GO:0005737">
    <property type="term" value="C:cytoplasm"/>
    <property type="evidence" value="ECO:0007669"/>
    <property type="project" value="TreeGrafter"/>
</dbReference>
<dbReference type="PANTHER" id="PTHR15574:SF21">
    <property type="entry name" value="DDB1- AND CUL4-ASSOCIATED FACTOR 8"/>
    <property type="match status" value="1"/>
</dbReference>
<dbReference type="SUPFAM" id="SSF50978">
    <property type="entry name" value="WD40 repeat-like"/>
    <property type="match status" value="1"/>
</dbReference>
<keyword evidence="1 3" id="KW-0853">WD repeat</keyword>
<dbReference type="EMBL" id="JH668772">
    <property type="protein sequence ID" value="KAG6461753.1"/>
    <property type="molecule type" value="Genomic_DNA"/>
</dbReference>
<feature type="compositionally biased region" description="Acidic residues" evidence="4">
    <location>
        <begin position="315"/>
        <end position="337"/>
    </location>
</feature>
<dbReference type="Proteomes" id="UP000791440">
    <property type="component" value="Unassembled WGS sequence"/>
</dbReference>
<dbReference type="InterPro" id="IPR045151">
    <property type="entry name" value="DCAF8"/>
</dbReference>
<evidence type="ECO:0000256" key="2">
    <source>
        <dbReference type="ARBA" id="ARBA00022737"/>
    </source>
</evidence>
<evidence type="ECO:0000313" key="6">
    <source>
        <dbReference type="Proteomes" id="UP000791440"/>
    </source>
</evidence>
<evidence type="ECO:0000256" key="3">
    <source>
        <dbReference type="PROSITE-ProRule" id="PRU00221"/>
    </source>
</evidence>
<keyword evidence="2" id="KW-0677">Repeat</keyword>
<dbReference type="SMART" id="SM00320">
    <property type="entry name" value="WD40"/>
    <property type="match status" value="7"/>
</dbReference>
<reference evidence="5" key="2">
    <citation type="submission" date="2020-12" db="EMBL/GenBank/DDBJ databases">
        <authorList>
            <person name="Kanost M."/>
        </authorList>
    </citation>
    <scope>NUCLEOTIDE SEQUENCE</scope>
</reference>
<evidence type="ECO:0000256" key="4">
    <source>
        <dbReference type="SAM" id="MobiDB-lite"/>
    </source>
</evidence>
<sequence length="811" mass="90368">MTEINSSSGDDIEKVQYDEQSTSSPKTGGKKAKLNDGTARDVGQQSVIVSNVKELDSGQLVLANNAEEHVQELVIVENEENLIEQPAIVGNEDENIVEGPENADNEEENVVDEPVNADNEEGNVFEEPVNPDNEEKNVAGESVITENEQNNVIEDSVTADNEENIIEELVIADNEEEHFGEQTVMIDTEEENVAEQTVITDNDDNIFPEISESTNGDEWIAGNTEDPINEVIIPTPSTSAQALLMDMPGPSTSTGYRKRNTPHRHIDDDSLDDSDLSPDENYSLPRLDNTSNFDSNTDMETDDINRALDLGISSSDDEEEGLDNSDEITDDDDDDDDAWSRSNDDTYSDDGAEDTPPVLLKQRPKHKYSMLKEVLKREIGLTSPRGTTTKDDAIFAQRFYSSLHAVFRMEKVHSLNKHRGCVNSINFHPEGHLLASGSDDTTVIIWDWARRIPLHTVKTGHKSNVFQSKFLNFNSSSQLNIVTCARDGQVRLAQCGSAGGSWSRRRLAAHGKAANKLHVTPLEPHSVLSAGEDGFVLHCDLRVDTVNKVIQVKERNAAVALYSLHGHPFDSKQLVVAGRDKFVRVYDRRKATKPIAIYCPSALTEESTDIKKTMRLSAIHLTCAVYNHDGTEILASYSDDDIYLFNTKTDEYNKDAKDGYSRRYSGHRNSATLKGVTYFGPKSEYILSGSDCGYIYMWEKHTESIVQWRQGDANGMVNIVEPHPRFPILASGGLDKDVKIWAPYSNEDPNYHGLSSTIRLNTATNWQSPLFNDFLPTLYRSWRGENSIVVEAEDLPYGGNVEFEANICTTF</sequence>
<feature type="region of interest" description="Disordered" evidence="4">
    <location>
        <begin position="1"/>
        <end position="40"/>
    </location>
</feature>
<name>A0A921ZQW3_MANSE</name>
<feature type="repeat" description="WD" evidence="3">
    <location>
        <begin position="415"/>
        <end position="447"/>
    </location>
</feature>
<proteinExistence type="predicted"/>
<dbReference type="InterPro" id="IPR036322">
    <property type="entry name" value="WD40_repeat_dom_sf"/>
</dbReference>
<dbReference type="GO" id="GO:0080008">
    <property type="term" value="C:Cul4-RING E3 ubiquitin ligase complex"/>
    <property type="evidence" value="ECO:0007669"/>
    <property type="project" value="TreeGrafter"/>
</dbReference>
<organism evidence="5 6">
    <name type="scientific">Manduca sexta</name>
    <name type="common">Tobacco hawkmoth</name>
    <name type="synonym">Tobacco hornworm</name>
    <dbReference type="NCBI Taxonomy" id="7130"/>
    <lineage>
        <taxon>Eukaryota</taxon>
        <taxon>Metazoa</taxon>
        <taxon>Ecdysozoa</taxon>
        <taxon>Arthropoda</taxon>
        <taxon>Hexapoda</taxon>
        <taxon>Insecta</taxon>
        <taxon>Pterygota</taxon>
        <taxon>Neoptera</taxon>
        <taxon>Endopterygota</taxon>
        <taxon>Lepidoptera</taxon>
        <taxon>Glossata</taxon>
        <taxon>Ditrysia</taxon>
        <taxon>Bombycoidea</taxon>
        <taxon>Sphingidae</taxon>
        <taxon>Sphinginae</taxon>
        <taxon>Sphingini</taxon>
        <taxon>Manduca</taxon>
    </lineage>
</organism>
<accession>A0A921ZQW3</accession>
<dbReference type="AlphaFoldDB" id="A0A921ZQW3"/>
<comment type="caution">
    <text evidence="5">The sequence shown here is derived from an EMBL/GenBank/DDBJ whole genome shotgun (WGS) entry which is preliminary data.</text>
</comment>
<dbReference type="PANTHER" id="PTHR15574">
    <property type="entry name" value="WD REPEAT DOMAIN-CONTAINING FAMILY"/>
    <property type="match status" value="1"/>
</dbReference>
<dbReference type="PROSITE" id="PS50294">
    <property type="entry name" value="WD_REPEATS_REGION"/>
    <property type="match status" value="1"/>
</dbReference>
<feature type="region of interest" description="Disordered" evidence="4">
    <location>
        <begin position="85"/>
        <end position="136"/>
    </location>
</feature>
<dbReference type="Pfam" id="PF00400">
    <property type="entry name" value="WD40"/>
    <property type="match status" value="2"/>
</dbReference>
<feature type="region of interest" description="Disordered" evidence="4">
    <location>
        <begin position="235"/>
        <end position="359"/>
    </location>
</feature>
<protein>
    <recommendedName>
        <fullName evidence="7">DDB1- and CUL4-associated factor 8</fullName>
    </recommendedName>
</protein>
<evidence type="ECO:0000256" key="1">
    <source>
        <dbReference type="ARBA" id="ARBA00022574"/>
    </source>
</evidence>
<feature type="compositionally biased region" description="Acidic residues" evidence="4">
    <location>
        <begin position="91"/>
        <end position="111"/>
    </location>
</feature>
<evidence type="ECO:0008006" key="7">
    <source>
        <dbReference type="Google" id="ProtNLM"/>
    </source>
</evidence>
<reference evidence="5" key="1">
    <citation type="journal article" date="2016" name="Insect Biochem. Mol. Biol.">
        <title>Multifaceted biological insights from a draft genome sequence of the tobacco hornworm moth, Manduca sexta.</title>
        <authorList>
            <person name="Kanost M.R."/>
            <person name="Arrese E.L."/>
            <person name="Cao X."/>
            <person name="Chen Y.R."/>
            <person name="Chellapilla S."/>
            <person name="Goldsmith M.R."/>
            <person name="Grosse-Wilde E."/>
            <person name="Heckel D.G."/>
            <person name="Herndon N."/>
            <person name="Jiang H."/>
            <person name="Papanicolaou A."/>
            <person name="Qu J."/>
            <person name="Soulages J.L."/>
            <person name="Vogel H."/>
            <person name="Walters J."/>
            <person name="Waterhouse R.M."/>
            <person name="Ahn S.J."/>
            <person name="Almeida F.C."/>
            <person name="An C."/>
            <person name="Aqrawi P."/>
            <person name="Bretschneider A."/>
            <person name="Bryant W.B."/>
            <person name="Bucks S."/>
            <person name="Chao H."/>
            <person name="Chevignon G."/>
            <person name="Christen J.M."/>
            <person name="Clarke D.F."/>
            <person name="Dittmer N.T."/>
            <person name="Ferguson L.C.F."/>
            <person name="Garavelou S."/>
            <person name="Gordon K.H.J."/>
            <person name="Gunaratna R.T."/>
            <person name="Han Y."/>
            <person name="Hauser F."/>
            <person name="He Y."/>
            <person name="Heidel-Fischer H."/>
            <person name="Hirsh A."/>
            <person name="Hu Y."/>
            <person name="Jiang H."/>
            <person name="Kalra D."/>
            <person name="Klinner C."/>
            <person name="Konig C."/>
            <person name="Kovar C."/>
            <person name="Kroll A.R."/>
            <person name="Kuwar S.S."/>
            <person name="Lee S.L."/>
            <person name="Lehman R."/>
            <person name="Li K."/>
            <person name="Li Z."/>
            <person name="Liang H."/>
            <person name="Lovelace S."/>
            <person name="Lu Z."/>
            <person name="Mansfield J.H."/>
            <person name="McCulloch K.J."/>
            <person name="Mathew T."/>
            <person name="Morton B."/>
            <person name="Muzny D.M."/>
            <person name="Neunemann D."/>
            <person name="Ongeri F."/>
            <person name="Pauchet Y."/>
            <person name="Pu L.L."/>
            <person name="Pyrousis I."/>
            <person name="Rao X.J."/>
            <person name="Redding A."/>
            <person name="Roesel C."/>
            <person name="Sanchez-Gracia A."/>
            <person name="Schaack S."/>
            <person name="Shukla A."/>
            <person name="Tetreau G."/>
            <person name="Wang Y."/>
            <person name="Xiong G.H."/>
            <person name="Traut W."/>
            <person name="Walsh T.K."/>
            <person name="Worley K.C."/>
            <person name="Wu D."/>
            <person name="Wu W."/>
            <person name="Wu Y.Q."/>
            <person name="Zhang X."/>
            <person name="Zou Z."/>
            <person name="Zucker H."/>
            <person name="Briscoe A.D."/>
            <person name="Burmester T."/>
            <person name="Clem R.J."/>
            <person name="Feyereisen R."/>
            <person name="Grimmelikhuijzen C.J.P."/>
            <person name="Hamodrakas S.J."/>
            <person name="Hansson B.S."/>
            <person name="Huguet E."/>
            <person name="Jermiin L.S."/>
            <person name="Lan Q."/>
            <person name="Lehman H.K."/>
            <person name="Lorenzen M."/>
            <person name="Merzendorfer H."/>
            <person name="Michalopoulos I."/>
            <person name="Morton D.B."/>
            <person name="Muthukrishnan S."/>
            <person name="Oakeshott J.G."/>
            <person name="Palmer W."/>
            <person name="Park Y."/>
            <person name="Passarelli A.L."/>
            <person name="Rozas J."/>
            <person name="Schwartz L.M."/>
            <person name="Smith W."/>
            <person name="Southgate A."/>
            <person name="Vilcinskas A."/>
            <person name="Vogt R."/>
            <person name="Wang P."/>
            <person name="Werren J."/>
            <person name="Yu X.Q."/>
            <person name="Zhou J.J."/>
            <person name="Brown S.J."/>
            <person name="Scherer S.E."/>
            <person name="Richards S."/>
            <person name="Blissard G.W."/>
        </authorList>
    </citation>
    <scope>NUCLEOTIDE SEQUENCE</scope>
</reference>
<dbReference type="InterPro" id="IPR015943">
    <property type="entry name" value="WD40/YVTN_repeat-like_dom_sf"/>
</dbReference>
<gene>
    <name evidence="5" type="ORF">O3G_MSEX012836</name>
</gene>
<dbReference type="InterPro" id="IPR001680">
    <property type="entry name" value="WD40_rpt"/>
</dbReference>
<dbReference type="PROSITE" id="PS50082">
    <property type="entry name" value="WD_REPEATS_2"/>
    <property type="match status" value="1"/>
</dbReference>
<dbReference type="Gene3D" id="2.130.10.10">
    <property type="entry name" value="YVTN repeat-like/Quinoprotein amine dehydrogenase"/>
    <property type="match status" value="1"/>
</dbReference>
<evidence type="ECO:0000313" key="5">
    <source>
        <dbReference type="EMBL" id="KAG6461753.1"/>
    </source>
</evidence>